<name>A0A6C0HLW1_9ZZZZ</name>
<sequence>MSINTSQYTYSKINPVTNQQYDANIGIPVQSAQSKIIDSRTLKDFKEQAFGGYNRTNVSSALDKSLLSDKIEASLYWVAQLLSSGATNSVWEKLCTFCIKQINIYNPKLPEFIYNRTLEWYKITDNPKYSKDNILQLRNHPSIRLLLAELVSIIILSKKRKINTLPRIKKEEFIIDSFKSRLEAPDTSATNSQCSALCSSLYIDGDPSEIRVAINEMCHHLCAGHNAKSLYWLAWIMEWEHINTKRYGKYNCGLRTIEGVDGKWYNDVVWFIWAIINKIVSVKFGQSFSGGQVTGQVTALYNLYKYKFTAGAKSRKHFLIINAMLYITELIDWQTQLIDRPAILYQNLLGYDKIFVTMKPQQINSSAQSKDLMNIVVENNYMITEKHKQYEEDKQRNLVKQQELHKQRTLTKERLAKEHLAKQKKINVHSLDKLTAVSKLDKVLNGDIF</sequence>
<dbReference type="Gene3D" id="1.20.272.10">
    <property type="match status" value="1"/>
</dbReference>
<dbReference type="GO" id="GO:0003677">
    <property type="term" value="F:DNA binding"/>
    <property type="evidence" value="ECO:0007669"/>
    <property type="project" value="InterPro"/>
</dbReference>
<evidence type="ECO:0000313" key="1">
    <source>
        <dbReference type="EMBL" id="QHT81479.1"/>
    </source>
</evidence>
<protein>
    <submittedName>
        <fullName evidence="1">Uncharacterized protein</fullName>
    </submittedName>
</protein>
<accession>A0A6C0HLW1</accession>
<organism evidence="1">
    <name type="scientific">viral metagenome</name>
    <dbReference type="NCBI Taxonomy" id="1070528"/>
    <lineage>
        <taxon>unclassified sequences</taxon>
        <taxon>metagenomes</taxon>
        <taxon>organismal metagenomes</taxon>
    </lineage>
</organism>
<dbReference type="SUPFAM" id="SSF48019">
    <property type="entry name" value="post-AAA+ oligomerization domain-like"/>
    <property type="match status" value="1"/>
</dbReference>
<dbReference type="AlphaFoldDB" id="A0A6C0HLW1"/>
<dbReference type="GO" id="GO:0006260">
    <property type="term" value="P:DNA replication"/>
    <property type="evidence" value="ECO:0007669"/>
    <property type="project" value="InterPro"/>
</dbReference>
<dbReference type="EMBL" id="MN739983">
    <property type="protein sequence ID" value="QHT81479.1"/>
    <property type="molecule type" value="Genomic_DNA"/>
</dbReference>
<reference evidence="1" key="1">
    <citation type="journal article" date="2020" name="Nature">
        <title>Giant virus diversity and host interactions through global metagenomics.</title>
        <authorList>
            <person name="Schulz F."/>
            <person name="Roux S."/>
            <person name="Paez-Espino D."/>
            <person name="Jungbluth S."/>
            <person name="Walsh D.A."/>
            <person name="Denef V.J."/>
            <person name="McMahon K.D."/>
            <person name="Konstantinidis K.T."/>
            <person name="Eloe-Fadrosh E.A."/>
            <person name="Kyrpides N.C."/>
            <person name="Woyke T."/>
        </authorList>
    </citation>
    <scope>NUCLEOTIDE SEQUENCE</scope>
    <source>
        <strain evidence="1">GVMAG-M-3300023184-13</strain>
    </source>
</reference>
<dbReference type="InterPro" id="IPR008921">
    <property type="entry name" value="DNA_pol3_clamp-load_cplx_C"/>
</dbReference>
<proteinExistence type="predicted"/>